<protein>
    <submittedName>
        <fullName evidence="1">Uncharacterized protein</fullName>
    </submittedName>
</protein>
<dbReference type="EMBL" id="ML208389">
    <property type="protein sequence ID" value="TFK66958.1"/>
    <property type="molecule type" value="Genomic_DNA"/>
</dbReference>
<organism evidence="1 2">
    <name type="scientific">Pluteus cervinus</name>
    <dbReference type="NCBI Taxonomy" id="181527"/>
    <lineage>
        <taxon>Eukaryota</taxon>
        <taxon>Fungi</taxon>
        <taxon>Dikarya</taxon>
        <taxon>Basidiomycota</taxon>
        <taxon>Agaricomycotina</taxon>
        <taxon>Agaricomycetes</taxon>
        <taxon>Agaricomycetidae</taxon>
        <taxon>Agaricales</taxon>
        <taxon>Pluteineae</taxon>
        <taxon>Pluteaceae</taxon>
        <taxon>Pluteus</taxon>
    </lineage>
</organism>
<evidence type="ECO:0000313" key="2">
    <source>
        <dbReference type="Proteomes" id="UP000308600"/>
    </source>
</evidence>
<accession>A0ACD3AMN7</accession>
<keyword evidence="2" id="KW-1185">Reference proteome</keyword>
<gene>
    <name evidence="1" type="ORF">BDN72DRAFT_843583</name>
</gene>
<proteinExistence type="predicted"/>
<sequence length="398" mass="44203">MAKSKNGPRHPTRISNRLAAQISSAPPKPPPAPKKSRYHDGKYHRTATEHFQELIDIWTLDRRIPTAKSRRAWCMARNLNPEVVNAWWYRRKTIAKKLGMDIPGGTYDLPIGNPPVIKVECDEDLTLVKEEPDQVDIPGLKTAYMRRMKDWRSASPDDDTLWDDGIPSSDGFSIDVYSSDTAAPSEGYGSSPPPEEDAYNHRNMPPPPVPSYARPLEDIAAKIGPLTMDSDWIRLCQRRARQDKYEGRLFCNQGRSTATEADGEIFTCLLCLKSPVVIDHAVPLPLETWHLEEEYATFLPQYPLEDPNEVKKEGSPSLPPSVLPFLSLSPDFCFSTGDLSDGYTPCCAIVASGYSAISRTMASSAGILEAPSLVVSDSYVLYELEGEGVDYLPSISKA</sequence>
<evidence type="ECO:0000313" key="1">
    <source>
        <dbReference type="EMBL" id="TFK66958.1"/>
    </source>
</evidence>
<reference evidence="1 2" key="1">
    <citation type="journal article" date="2019" name="Nat. Ecol. Evol.">
        <title>Megaphylogeny resolves global patterns of mushroom evolution.</title>
        <authorList>
            <person name="Varga T."/>
            <person name="Krizsan K."/>
            <person name="Foldi C."/>
            <person name="Dima B."/>
            <person name="Sanchez-Garcia M."/>
            <person name="Sanchez-Ramirez S."/>
            <person name="Szollosi G.J."/>
            <person name="Szarkandi J.G."/>
            <person name="Papp V."/>
            <person name="Albert L."/>
            <person name="Andreopoulos W."/>
            <person name="Angelini C."/>
            <person name="Antonin V."/>
            <person name="Barry K.W."/>
            <person name="Bougher N.L."/>
            <person name="Buchanan P."/>
            <person name="Buyck B."/>
            <person name="Bense V."/>
            <person name="Catcheside P."/>
            <person name="Chovatia M."/>
            <person name="Cooper J."/>
            <person name="Damon W."/>
            <person name="Desjardin D."/>
            <person name="Finy P."/>
            <person name="Geml J."/>
            <person name="Haridas S."/>
            <person name="Hughes K."/>
            <person name="Justo A."/>
            <person name="Karasinski D."/>
            <person name="Kautmanova I."/>
            <person name="Kiss B."/>
            <person name="Kocsube S."/>
            <person name="Kotiranta H."/>
            <person name="LaButti K.M."/>
            <person name="Lechner B.E."/>
            <person name="Liimatainen K."/>
            <person name="Lipzen A."/>
            <person name="Lukacs Z."/>
            <person name="Mihaltcheva S."/>
            <person name="Morgado L.N."/>
            <person name="Niskanen T."/>
            <person name="Noordeloos M.E."/>
            <person name="Ohm R.A."/>
            <person name="Ortiz-Santana B."/>
            <person name="Ovrebo C."/>
            <person name="Racz N."/>
            <person name="Riley R."/>
            <person name="Savchenko A."/>
            <person name="Shiryaev A."/>
            <person name="Soop K."/>
            <person name="Spirin V."/>
            <person name="Szebenyi C."/>
            <person name="Tomsovsky M."/>
            <person name="Tulloss R.E."/>
            <person name="Uehling J."/>
            <person name="Grigoriev I.V."/>
            <person name="Vagvolgyi C."/>
            <person name="Papp T."/>
            <person name="Martin F.M."/>
            <person name="Miettinen O."/>
            <person name="Hibbett D.S."/>
            <person name="Nagy L.G."/>
        </authorList>
    </citation>
    <scope>NUCLEOTIDE SEQUENCE [LARGE SCALE GENOMIC DNA]</scope>
    <source>
        <strain evidence="1 2">NL-1719</strain>
    </source>
</reference>
<dbReference type="Proteomes" id="UP000308600">
    <property type="component" value="Unassembled WGS sequence"/>
</dbReference>
<name>A0ACD3AMN7_9AGAR</name>